<dbReference type="InterPro" id="IPR001623">
    <property type="entry name" value="DnaJ_domain"/>
</dbReference>
<dbReference type="AlphaFoldDB" id="I0YUP4"/>
<protein>
    <recommendedName>
        <fullName evidence="2">J domain-containing protein</fullName>
    </recommendedName>
</protein>
<dbReference type="SUPFAM" id="SSF46565">
    <property type="entry name" value="Chaperone J-domain"/>
    <property type="match status" value="1"/>
</dbReference>
<dbReference type="InterPro" id="IPR036869">
    <property type="entry name" value="J_dom_sf"/>
</dbReference>
<dbReference type="PROSITE" id="PS50076">
    <property type="entry name" value="DNAJ_2"/>
    <property type="match status" value="1"/>
</dbReference>
<evidence type="ECO:0000256" key="1">
    <source>
        <dbReference type="SAM" id="MobiDB-lite"/>
    </source>
</evidence>
<dbReference type="Pfam" id="PF00226">
    <property type="entry name" value="DnaJ"/>
    <property type="match status" value="1"/>
</dbReference>
<dbReference type="PANTHER" id="PTHR45376">
    <property type="entry name" value="CHAPERONE DNAJ-DOMAIN SUPERFAMILY PROTEIN-RELATED"/>
    <property type="match status" value="1"/>
</dbReference>
<proteinExistence type="predicted"/>
<evidence type="ECO:0000313" key="3">
    <source>
        <dbReference type="EMBL" id="EIE22113.1"/>
    </source>
</evidence>
<reference evidence="3 4" key="1">
    <citation type="journal article" date="2012" name="Genome Biol.">
        <title>The genome of the polar eukaryotic microalga coccomyxa subellipsoidea reveals traits of cold adaptation.</title>
        <authorList>
            <person name="Blanc G."/>
            <person name="Agarkova I."/>
            <person name="Grimwood J."/>
            <person name="Kuo A."/>
            <person name="Brueggeman A."/>
            <person name="Dunigan D."/>
            <person name="Gurnon J."/>
            <person name="Ladunga I."/>
            <person name="Lindquist E."/>
            <person name="Lucas S."/>
            <person name="Pangilinan J."/>
            <person name="Proschold T."/>
            <person name="Salamov A."/>
            <person name="Schmutz J."/>
            <person name="Weeks D."/>
            <person name="Yamada T."/>
            <person name="Claverie J.M."/>
            <person name="Grigoriev I."/>
            <person name="Van Etten J."/>
            <person name="Lomsadze A."/>
            <person name="Borodovsky M."/>
        </authorList>
    </citation>
    <scope>NUCLEOTIDE SEQUENCE [LARGE SCALE GENOMIC DNA]</scope>
    <source>
        <strain evidence="3 4">C-169</strain>
    </source>
</reference>
<comment type="caution">
    <text evidence="3">The sequence shown here is derived from an EMBL/GenBank/DDBJ whole genome shotgun (WGS) entry which is preliminary data.</text>
</comment>
<accession>I0YUP4</accession>
<organism evidence="3 4">
    <name type="scientific">Coccomyxa subellipsoidea (strain C-169)</name>
    <name type="common">Green microalga</name>
    <dbReference type="NCBI Taxonomy" id="574566"/>
    <lineage>
        <taxon>Eukaryota</taxon>
        <taxon>Viridiplantae</taxon>
        <taxon>Chlorophyta</taxon>
        <taxon>core chlorophytes</taxon>
        <taxon>Trebouxiophyceae</taxon>
        <taxon>Trebouxiophyceae incertae sedis</taxon>
        <taxon>Coccomyxaceae</taxon>
        <taxon>Coccomyxa</taxon>
        <taxon>Coccomyxa subellipsoidea</taxon>
    </lineage>
</organism>
<dbReference type="KEGG" id="csl:COCSUDRAFT_55811"/>
<dbReference type="PRINTS" id="PR00625">
    <property type="entry name" value="JDOMAIN"/>
</dbReference>
<dbReference type="Gene3D" id="1.10.287.110">
    <property type="entry name" value="DnaJ domain"/>
    <property type="match status" value="1"/>
</dbReference>
<gene>
    <name evidence="3" type="ORF">COCSUDRAFT_55811</name>
</gene>
<dbReference type="RefSeq" id="XP_005646657.1">
    <property type="nucleotide sequence ID" value="XM_005646600.1"/>
</dbReference>
<dbReference type="STRING" id="574566.I0YUP4"/>
<feature type="domain" description="J" evidence="2">
    <location>
        <begin position="103"/>
        <end position="164"/>
    </location>
</feature>
<dbReference type="CDD" id="cd06257">
    <property type="entry name" value="DnaJ"/>
    <property type="match status" value="1"/>
</dbReference>
<dbReference type="EMBL" id="AGSI01000010">
    <property type="protein sequence ID" value="EIE22113.1"/>
    <property type="molecule type" value="Genomic_DNA"/>
</dbReference>
<name>I0YUP4_COCSC</name>
<dbReference type="Proteomes" id="UP000007264">
    <property type="component" value="Unassembled WGS sequence"/>
</dbReference>
<sequence>MKWLKQGGAAQLGRERARQQEWDPHPAYAFYTEATAGGSSGRATSTYNWTEDWKMSGLGGNEGEWSYSYTWTQHGQRASTHSESASNWQQQALQTPADSAQSKSLRVLGLSHRAALTSAALQEAFRKCALMWHPDRHPGPTKRSAEEKFEEVQAAYQLLKTTCTL</sequence>
<dbReference type="GeneID" id="17040099"/>
<dbReference type="SMART" id="SM00271">
    <property type="entry name" value="DnaJ"/>
    <property type="match status" value="1"/>
</dbReference>
<feature type="region of interest" description="Disordered" evidence="1">
    <location>
        <begin position="1"/>
        <end position="20"/>
    </location>
</feature>
<dbReference type="eggNOG" id="KOG0714">
    <property type="taxonomic scope" value="Eukaryota"/>
</dbReference>
<dbReference type="PANTHER" id="PTHR45376:SF1">
    <property type="entry name" value="CHAPERONE DNAJ-DOMAIN SUPERFAMILY PROTEIN-RELATED"/>
    <property type="match status" value="1"/>
</dbReference>
<dbReference type="OrthoDB" id="10250354at2759"/>
<evidence type="ECO:0000313" key="4">
    <source>
        <dbReference type="Proteomes" id="UP000007264"/>
    </source>
</evidence>
<keyword evidence="4" id="KW-1185">Reference proteome</keyword>
<evidence type="ECO:0000259" key="2">
    <source>
        <dbReference type="PROSITE" id="PS50076"/>
    </source>
</evidence>